<dbReference type="AlphaFoldDB" id="A0ABD5Q027"/>
<keyword evidence="3" id="KW-1185">Reference proteome</keyword>
<dbReference type="Proteomes" id="UP001595945">
    <property type="component" value="Unassembled WGS sequence"/>
</dbReference>
<protein>
    <submittedName>
        <fullName evidence="2">Uncharacterized protein</fullName>
    </submittedName>
</protein>
<feature type="region of interest" description="Disordered" evidence="1">
    <location>
        <begin position="243"/>
        <end position="345"/>
    </location>
</feature>
<dbReference type="GeneID" id="73045426"/>
<gene>
    <name evidence="2" type="ORF">ACFO9K_04530</name>
</gene>
<accession>A0ABD5Q027</accession>
<evidence type="ECO:0000313" key="3">
    <source>
        <dbReference type="Proteomes" id="UP001595945"/>
    </source>
</evidence>
<dbReference type="RefSeq" id="WP_254267011.1">
    <property type="nucleotide sequence ID" value="NZ_CP100400.1"/>
</dbReference>
<dbReference type="InterPro" id="IPR006311">
    <property type="entry name" value="TAT_signal"/>
</dbReference>
<evidence type="ECO:0000313" key="2">
    <source>
        <dbReference type="EMBL" id="MFC4823521.1"/>
    </source>
</evidence>
<evidence type="ECO:0000256" key="1">
    <source>
        <dbReference type="SAM" id="MobiDB-lite"/>
    </source>
</evidence>
<organism evidence="2 3">
    <name type="scientific">Halorussus aquaticus</name>
    <dbReference type="NCBI Taxonomy" id="2953748"/>
    <lineage>
        <taxon>Archaea</taxon>
        <taxon>Methanobacteriati</taxon>
        <taxon>Methanobacteriota</taxon>
        <taxon>Stenosarchaea group</taxon>
        <taxon>Halobacteria</taxon>
        <taxon>Halobacteriales</taxon>
        <taxon>Haladaptataceae</taxon>
        <taxon>Halorussus</taxon>
    </lineage>
</organism>
<feature type="compositionally biased region" description="Acidic residues" evidence="1">
    <location>
        <begin position="278"/>
        <end position="301"/>
    </location>
</feature>
<dbReference type="EMBL" id="JBHSHT010000001">
    <property type="protein sequence ID" value="MFC4823521.1"/>
    <property type="molecule type" value="Genomic_DNA"/>
</dbReference>
<dbReference type="PROSITE" id="PS51318">
    <property type="entry name" value="TAT"/>
    <property type="match status" value="1"/>
</dbReference>
<feature type="compositionally biased region" description="Basic and acidic residues" evidence="1">
    <location>
        <begin position="256"/>
        <end position="277"/>
    </location>
</feature>
<reference evidence="2 3" key="1">
    <citation type="journal article" date="2019" name="Int. J. Syst. Evol. Microbiol.">
        <title>The Global Catalogue of Microorganisms (GCM) 10K type strain sequencing project: providing services to taxonomists for standard genome sequencing and annotation.</title>
        <authorList>
            <consortium name="The Broad Institute Genomics Platform"/>
            <consortium name="The Broad Institute Genome Sequencing Center for Infectious Disease"/>
            <person name="Wu L."/>
            <person name="Ma J."/>
        </authorList>
    </citation>
    <scope>NUCLEOTIDE SEQUENCE [LARGE SCALE GENOMIC DNA]</scope>
    <source>
        <strain evidence="2 3">XZYJ18</strain>
    </source>
</reference>
<sequence length="345" mass="37408">MSKRKSTPTRRTVLSAIGTGFAGGLLGPGATATGRAESEYVLVQGDTCVPVRPMRRQLPVETFYDYQLPEKYISDANGASVGDTAPYASAGTLDFQRSQTSFAFLYQGPKGLSLVVVHGASGDSGSGSVTFEATGLPEDGDWVVKDDLYRDPNSGERENYDRWHVDGTDHRIDWTWGGGGADGGAFRGLGDDFEVVIDPAFNEDATLYDEYYKGTVTDWEFLSGFPDDPEHISLDMSEPIRITTGSCEQSGGGQKESGKQSEGGEKEEEKKNEGGKQEEEDEQGEKQEEEENKGEKEEEEQGSYTVCHEPPGNPDNAHTIHVGSESALRDHLDHGDSRGPCSEDG</sequence>
<comment type="caution">
    <text evidence="2">The sequence shown here is derived from an EMBL/GenBank/DDBJ whole genome shotgun (WGS) entry which is preliminary data.</text>
</comment>
<name>A0ABD5Q027_9EURY</name>
<feature type="compositionally biased region" description="Basic and acidic residues" evidence="1">
    <location>
        <begin position="327"/>
        <end position="337"/>
    </location>
</feature>
<proteinExistence type="predicted"/>